<dbReference type="SMART" id="SM00256">
    <property type="entry name" value="FBOX"/>
    <property type="match status" value="1"/>
</dbReference>
<dbReference type="InterPro" id="IPR053781">
    <property type="entry name" value="F-box_AtFBL13-like"/>
</dbReference>
<protein>
    <recommendedName>
        <fullName evidence="2">F-box domain-containing protein</fullName>
    </recommendedName>
</protein>
<dbReference type="OrthoDB" id="1304843at2759"/>
<dbReference type="Gramene" id="RCW19203">
    <property type="protein sequence ID" value="RCW19203"/>
    <property type="gene ID" value="GLYMA_10G136700"/>
</dbReference>
<name>A0A368UHJ7_SOYBN</name>
<sequence length="397" mass="45430">MDEGKETKGTRSKGDTEEERDRLGKLPENVLLHIMNFMETRHAVQTCVLSKRWNNLWKSLTTLTFHHFRRINVNKFVSRVLSDRDDSISLLNLCLSGLDQAESGHLIWATRYAASHNVQQLTIHLPYKFTNILNCFDPLTLSCPSLTSLELHKECCGPPLEIPKSLQLPALKSLLLEYVSFTATDNGCAEPFSTCHSLNTLVLCSLHIDAKVLFISNSNLSILNLKDLKILDTIQQKIVFSTPNLSSLTITNYLGFSHQPFSSTCNLSCLEEGTIHTTTYISYSVFIGWLQLFANVKILKLSYDTLRILKDLSNHATTRTQPPCFARLESLKVKIIPYLEMSDEEVNRAVEYFRTLLIRVAVINRWNLQQWCSRMGCFPACFGLSKKRMRPKRFYRL</sequence>
<dbReference type="InterPro" id="IPR032675">
    <property type="entry name" value="LRR_dom_sf"/>
</dbReference>
<dbReference type="EMBL" id="CM000843">
    <property type="protein sequence ID" value="RCW19202.1"/>
    <property type="molecule type" value="Genomic_DNA"/>
</dbReference>
<dbReference type="ExpressionAtlas" id="A0A368UHJ7">
    <property type="expression patterns" value="baseline"/>
</dbReference>
<dbReference type="SUPFAM" id="SSF52058">
    <property type="entry name" value="L domain-like"/>
    <property type="match status" value="1"/>
</dbReference>
<dbReference type="SUPFAM" id="SSF81383">
    <property type="entry name" value="F-box domain"/>
    <property type="match status" value="1"/>
</dbReference>
<dbReference type="RefSeq" id="XP_014618638.1">
    <property type="nucleotide sequence ID" value="XM_014763152.3"/>
</dbReference>
<dbReference type="PANTHER" id="PTHR32212:SF267">
    <property type="entry name" value="F-BOX_RNI_FBD-LIKE DOMAIN PROTEIN"/>
    <property type="match status" value="1"/>
</dbReference>
<organism evidence="3">
    <name type="scientific">Glycine max</name>
    <name type="common">Soybean</name>
    <name type="synonym">Glycine hispida</name>
    <dbReference type="NCBI Taxonomy" id="3847"/>
    <lineage>
        <taxon>Eukaryota</taxon>
        <taxon>Viridiplantae</taxon>
        <taxon>Streptophyta</taxon>
        <taxon>Embryophyta</taxon>
        <taxon>Tracheophyta</taxon>
        <taxon>Spermatophyta</taxon>
        <taxon>Magnoliopsida</taxon>
        <taxon>eudicotyledons</taxon>
        <taxon>Gunneridae</taxon>
        <taxon>Pentapetalae</taxon>
        <taxon>rosids</taxon>
        <taxon>fabids</taxon>
        <taxon>Fabales</taxon>
        <taxon>Fabaceae</taxon>
        <taxon>Papilionoideae</taxon>
        <taxon>50 kb inversion clade</taxon>
        <taxon>NPAAA clade</taxon>
        <taxon>indigoferoid/millettioid clade</taxon>
        <taxon>Phaseoleae</taxon>
        <taxon>Glycine</taxon>
        <taxon>Glycine subgen. Soja</taxon>
    </lineage>
</organism>
<proteinExistence type="predicted"/>
<dbReference type="KEGG" id="gmx:102663159"/>
<dbReference type="Pfam" id="PF00646">
    <property type="entry name" value="F-box"/>
    <property type="match status" value="1"/>
</dbReference>
<dbReference type="RefSeq" id="XP_040861647.1">
    <property type="nucleotide sequence ID" value="XM_041005713.1"/>
</dbReference>
<evidence type="ECO:0000313" key="4">
    <source>
        <dbReference type="EnsemblPlants" id="RCW19202"/>
    </source>
</evidence>
<evidence type="ECO:0000313" key="5">
    <source>
        <dbReference type="Proteomes" id="UP000008827"/>
    </source>
</evidence>
<dbReference type="GeneID" id="102663159"/>
<dbReference type="CDD" id="cd22160">
    <property type="entry name" value="F-box_AtFBL13-like"/>
    <property type="match status" value="1"/>
</dbReference>
<dbReference type="Gene3D" id="3.80.10.10">
    <property type="entry name" value="Ribonuclease Inhibitor"/>
    <property type="match status" value="1"/>
</dbReference>
<dbReference type="PROSITE" id="PS50181">
    <property type="entry name" value="FBOX"/>
    <property type="match status" value="1"/>
</dbReference>
<reference evidence="3" key="2">
    <citation type="submission" date="2018-07" db="EMBL/GenBank/DDBJ databases">
        <title>WGS assembly of Glycine max.</title>
        <authorList>
            <person name="Schmutz J."/>
            <person name="Cannon S."/>
            <person name="Schlueter J."/>
            <person name="Ma J."/>
            <person name="Mitros T."/>
            <person name="Nelson W."/>
            <person name="Hyten D."/>
            <person name="Song Q."/>
            <person name="Thelen J."/>
            <person name="Cheng J."/>
            <person name="Xu D."/>
            <person name="Hellsten U."/>
            <person name="May G."/>
            <person name="Yu Y."/>
            <person name="Sakurai T."/>
            <person name="Umezawa T."/>
            <person name="Bhattacharyya M."/>
            <person name="Sandhu D."/>
            <person name="Valliyodan B."/>
            <person name="Lindquist E."/>
            <person name="Peto M."/>
            <person name="Grant D."/>
            <person name="Shu S."/>
            <person name="Goodstein D."/>
            <person name="Barry K."/>
            <person name="Futrell-Griggs M."/>
            <person name="Abernathy B."/>
            <person name="Du J."/>
            <person name="Tian Z."/>
            <person name="Zhu L."/>
            <person name="Gill N."/>
            <person name="Joshi T."/>
            <person name="Libault M."/>
            <person name="Sethuraman A."/>
            <person name="Zhang X."/>
            <person name="Shinozaki K."/>
            <person name="Nguyen H."/>
            <person name="Wing R."/>
            <person name="Cregan P."/>
            <person name="Specht J."/>
            <person name="Grimwood J."/>
            <person name="Rokhsar D."/>
            <person name="Stacey G."/>
            <person name="Shoemaker R."/>
            <person name="Jackson S."/>
        </authorList>
    </citation>
    <scope>NUCLEOTIDE SEQUENCE</scope>
    <source>
        <tissue evidence="3">Callus</tissue>
    </source>
</reference>
<reference evidence="3 4" key="1">
    <citation type="journal article" date="2010" name="Nature">
        <title>Genome sequence of the palaeopolyploid soybean.</title>
        <authorList>
            <person name="Schmutz J."/>
            <person name="Cannon S.B."/>
            <person name="Schlueter J."/>
            <person name="Ma J."/>
            <person name="Mitros T."/>
            <person name="Nelson W."/>
            <person name="Hyten D.L."/>
            <person name="Song Q."/>
            <person name="Thelen J.J."/>
            <person name="Cheng J."/>
            <person name="Xu D."/>
            <person name="Hellsten U."/>
            <person name="May G.D."/>
            <person name="Yu Y."/>
            <person name="Sakurai T."/>
            <person name="Umezawa T."/>
            <person name="Bhattacharyya M.K."/>
            <person name="Sandhu D."/>
            <person name="Valliyodan B."/>
            <person name="Lindquist E."/>
            <person name="Peto M."/>
            <person name="Grant D."/>
            <person name="Shu S."/>
            <person name="Goodstein D."/>
            <person name="Barry K."/>
            <person name="Futrell-Griggs M."/>
            <person name="Abernathy B."/>
            <person name="Du J."/>
            <person name="Tian Z."/>
            <person name="Zhu L."/>
            <person name="Gill N."/>
            <person name="Joshi T."/>
            <person name="Libault M."/>
            <person name="Sethuraman A."/>
            <person name="Zhang X.-C."/>
            <person name="Shinozaki K."/>
            <person name="Nguyen H.T."/>
            <person name="Wing R.A."/>
            <person name="Cregan P."/>
            <person name="Specht J."/>
            <person name="Grimwood J."/>
            <person name="Rokhsar D."/>
            <person name="Stacey G."/>
            <person name="Shoemaker R.C."/>
            <person name="Jackson S.A."/>
        </authorList>
    </citation>
    <scope>NUCLEOTIDE SEQUENCE</scope>
    <source>
        <strain evidence="4">cv. Williams 82</strain>
        <tissue evidence="3">Callus</tissue>
    </source>
</reference>
<evidence type="ECO:0000256" key="1">
    <source>
        <dbReference type="SAM" id="MobiDB-lite"/>
    </source>
</evidence>
<dbReference type="InterPro" id="IPR001810">
    <property type="entry name" value="F-box_dom"/>
</dbReference>
<dbReference type="STRING" id="3847.A0A368UHJ7"/>
<evidence type="ECO:0000313" key="3">
    <source>
        <dbReference type="EMBL" id="RCW19203.1"/>
    </source>
</evidence>
<dbReference type="RefSeq" id="XP_014618637.1">
    <property type="nucleotide sequence ID" value="XM_014763151.2"/>
</dbReference>
<gene>
    <name evidence="4" type="primary">LOC102663159</name>
    <name evidence="3" type="ORF">GLYMA_10G136700</name>
</gene>
<dbReference type="AlphaFoldDB" id="A0A368UHJ7"/>
<dbReference type="PANTHER" id="PTHR32212">
    <property type="entry name" value="CYCLIN-LIKE F-BOX"/>
    <property type="match status" value="1"/>
</dbReference>
<dbReference type="InterPro" id="IPR036047">
    <property type="entry name" value="F-box-like_dom_sf"/>
</dbReference>
<evidence type="ECO:0000259" key="2">
    <source>
        <dbReference type="PROSITE" id="PS50181"/>
    </source>
</evidence>
<dbReference type="EMBL" id="CM000843">
    <property type="protein sequence ID" value="RCW19203.1"/>
    <property type="molecule type" value="Genomic_DNA"/>
</dbReference>
<feature type="domain" description="F-box" evidence="2">
    <location>
        <begin position="20"/>
        <end position="71"/>
    </location>
</feature>
<reference evidence="4" key="3">
    <citation type="submission" date="2019-01" db="UniProtKB">
        <authorList>
            <consortium name="EnsemblPlants"/>
        </authorList>
    </citation>
    <scope>IDENTIFICATION</scope>
    <source>
        <strain evidence="4">Williams 82</strain>
    </source>
</reference>
<dbReference type="Gramene" id="RCW19202">
    <property type="protein sequence ID" value="RCW19202"/>
    <property type="gene ID" value="GLYMA_10G136700"/>
</dbReference>
<dbReference type="EnsemblPlants" id="RCW19202">
    <property type="protein sequence ID" value="RCW19202"/>
    <property type="gene ID" value="GLYMA_10G136700"/>
</dbReference>
<feature type="region of interest" description="Disordered" evidence="1">
    <location>
        <begin position="1"/>
        <end position="21"/>
    </location>
</feature>
<accession>A0A368UHJ7</accession>
<keyword evidence="5" id="KW-1185">Reference proteome</keyword>
<dbReference type="EnsemblPlants" id="RCW19203">
    <property type="protein sequence ID" value="RCW19203"/>
    <property type="gene ID" value="GLYMA_10G136700"/>
</dbReference>
<dbReference type="Proteomes" id="UP000008827">
    <property type="component" value="Chromosome 10"/>
</dbReference>